<accession>A0ACB9B5H5</accession>
<evidence type="ECO:0000313" key="2">
    <source>
        <dbReference type="Proteomes" id="UP001056120"/>
    </source>
</evidence>
<name>A0ACB9B5H5_9ASTR</name>
<sequence length="358" mass="40906">MFSISYIKPLSLNRLHKHPFVSETTTAMSSTQSYSLETLNLDSGLSLVPRFKLNLTVHRSDASVKPLDEWQLKTSLIDFLKSSFSITVPEDDLHLRKFRDLKKRKREDPVARGKLLICELGFLSSSKIDREEQEKKVSEWKKLVVAKMDGIELSLVGVKFKLSVEVPKSDDFEAMKKEWEEISSFDGGDRGYSRGRKREPDTIVLRGVPSRWFAETRVSSKPSMLVTHTIFSTLGKIRNLDVAEDDGIDKDAGEDDEDIVPGLQCKIVVRFEDHREFSKALKALCGRSLQKQGSRLKADYEVSWDKDGIFRNARSQNEENNRSTPKVADGNHRSEPARYQAYAPRFSENNTRSKRSKE</sequence>
<reference evidence="1 2" key="2">
    <citation type="journal article" date="2022" name="Mol. Ecol. Resour.">
        <title>The genomes of chicory, endive, great burdock and yacon provide insights into Asteraceae paleo-polyploidization history and plant inulin production.</title>
        <authorList>
            <person name="Fan W."/>
            <person name="Wang S."/>
            <person name="Wang H."/>
            <person name="Wang A."/>
            <person name="Jiang F."/>
            <person name="Liu H."/>
            <person name="Zhao H."/>
            <person name="Xu D."/>
            <person name="Zhang Y."/>
        </authorList>
    </citation>
    <scope>NUCLEOTIDE SEQUENCE [LARGE SCALE GENOMIC DNA]</scope>
    <source>
        <strain evidence="2">cv. Yunnan</strain>
        <tissue evidence="1">Leaves</tissue>
    </source>
</reference>
<protein>
    <submittedName>
        <fullName evidence="1">Uncharacterized protein</fullName>
    </submittedName>
</protein>
<gene>
    <name evidence="1" type="ORF">L1987_69443</name>
</gene>
<comment type="caution">
    <text evidence="1">The sequence shown here is derived from an EMBL/GenBank/DDBJ whole genome shotgun (WGS) entry which is preliminary data.</text>
</comment>
<dbReference type="Proteomes" id="UP001056120">
    <property type="component" value="Linkage Group LG23"/>
</dbReference>
<dbReference type="EMBL" id="CM042040">
    <property type="protein sequence ID" value="KAI3717677.1"/>
    <property type="molecule type" value="Genomic_DNA"/>
</dbReference>
<proteinExistence type="predicted"/>
<keyword evidence="2" id="KW-1185">Reference proteome</keyword>
<organism evidence="1 2">
    <name type="scientific">Smallanthus sonchifolius</name>
    <dbReference type="NCBI Taxonomy" id="185202"/>
    <lineage>
        <taxon>Eukaryota</taxon>
        <taxon>Viridiplantae</taxon>
        <taxon>Streptophyta</taxon>
        <taxon>Embryophyta</taxon>
        <taxon>Tracheophyta</taxon>
        <taxon>Spermatophyta</taxon>
        <taxon>Magnoliopsida</taxon>
        <taxon>eudicotyledons</taxon>
        <taxon>Gunneridae</taxon>
        <taxon>Pentapetalae</taxon>
        <taxon>asterids</taxon>
        <taxon>campanulids</taxon>
        <taxon>Asterales</taxon>
        <taxon>Asteraceae</taxon>
        <taxon>Asteroideae</taxon>
        <taxon>Heliantheae alliance</taxon>
        <taxon>Millerieae</taxon>
        <taxon>Smallanthus</taxon>
    </lineage>
</organism>
<reference evidence="2" key="1">
    <citation type="journal article" date="2022" name="Mol. Ecol. Resour.">
        <title>The genomes of chicory, endive, great burdock and yacon provide insights into Asteraceae palaeo-polyploidization history and plant inulin production.</title>
        <authorList>
            <person name="Fan W."/>
            <person name="Wang S."/>
            <person name="Wang H."/>
            <person name="Wang A."/>
            <person name="Jiang F."/>
            <person name="Liu H."/>
            <person name="Zhao H."/>
            <person name="Xu D."/>
            <person name="Zhang Y."/>
        </authorList>
    </citation>
    <scope>NUCLEOTIDE SEQUENCE [LARGE SCALE GENOMIC DNA]</scope>
    <source>
        <strain evidence="2">cv. Yunnan</strain>
    </source>
</reference>
<evidence type="ECO:0000313" key="1">
    <source>
        <dbReference type="EMBL" id="KAI3717677.1"/>
    </source>
</evidence>